<dbReference type="Proteomes" id="UP001213042">
    <property type="component" value="Unassembled WGS sequence"/>
</dbReference>
<evidence type="ECO:0000259" key="1">
    <source>
        <dbReference type="PROSITE" id="PS50943"/>
    </source>
</evidence>
<accession>A0AAW6EF04</accession>
<dbReference type="RefSeq" id="WP_195220755.1">
    <property type="nucleotide sequence ID" value="NZ_JADMWL010000005.1"/>
</dbReference>
<comment type="caution">
    <text evidence="2">The sequence shown here is derived from an EMBL/GenBank/DDBJ whole genome shotgun (WGS) entry which is preliminary data.</text>
</comment>
<dbReference type="InterPro" id="IPR001387">
    <property type="entry name" value="Cro/C1-type_HTH"/>
</dbReference>
<dbReference type="EMBL" id="JAQMLU010000005">
    <property type="protein sequence ID" value="MDB8749679.1"/>
    <property type="molecule type" value="Genomic_DNA"/>
</dbReference>
<dbReference type="Gene3D" id="1.10.260.40">
    <property type="entry name" value="lambda repressor-like DNA-binding domains"/>
    <property type="match status" value="1"/>
</dbReference>
<proteinExistence type="predicted"/>
<dbReference type="CDD" id="cd00093">
    <property type="entry name" value="HTH_XRE"/>
    <property type="match status" value="1"/>
</dbReference>
<sequence length="230" mass="25871">MSDLTTFAKRLKEARLKAGLTQAQLAQKAHTTAATISSYESIGSIKKASLDLAMSFAQALDVSLDWLCGIDESELQKGYSTEFTAKEYLYSLVRVITEMSTISDDEVFSPDDDVYIHITQKPLSVFIRKIIDLLKVYRAGTLTEDLFITCVDKVVNDYSEYSFMFDNFLNYDEAVEADTAVMQIIEEQNDKGSASAGTLTTSFSSPQSRKNNISLFVNERYVENYLKQDK</sequence>
<name>A0AAW6EF04_9FIRM</name>
<dbReference type="PROSITE" id="PS50943">
    <property type="entry name" value="HTH_CROC1"/>
    <property type="match status" value="1"/>
</dbReference>
<dbReference type="InterPro" id="IPR010982">
    <property type="entry name" value="Lambda_DNA-bd_dom_sf"/>
</dbReference>
<dbReference type="SUPFAM" id="SSF47413">
    <property type="entry name" value="lambda repressor-like DNA-binding domains"/>
    <property type="match status" value="1"/>
</dbReference>
<evidence type="ECO:0000313" key="3">
    <source>
        <dbReference type="Proteomes" id="UP001213042"/>
    </source>
</evidence>
<reference evidence="2" key="1">
    <citation type="submission" date="2023-01" db="EMBL/GenBank/DDBJ databases">
        <title>Human gut microbiome strain richness.</title>
        <authorList>
            <person name="Chen-Liaw A."/>
        </authorList>
    </citation>
    <scope>NUCLEOTIDE SEQUENCE</scope>
    <source>
        <strain evidence="2">D43st1_D9_D43t1_170807</strain>
    </source>
</reference>
<gene>
    <name evidence="2" type="ORF">PNW00_04365</name>
</gene>
<evidence type="ECO:0000313" key="2">
    <source>
        <dbReference type="EMBL" id="MDB8749679.1"/>
    </source>
</evidence>
<organism evidence="2 3">
    <name type="scientific">Ruminococcus bicirculans</name>
    <name type="common">ex Wegman et al. 2014</name>
    <dbReference type="NCBI Taxonomy" id="1160721"/>
    <lineage>
        <taxon>Bacteria</taxon>
        <taxon>Bacillati</taxon>
        <taxon>Bacillota</taxon>
        <taxon>Clostridia</taxon>
        <taxon>Eubacteriales</taxon>
        <taxon>Oscillospiraceae</taxon>
        <taxon>Ruminococcus</taxon>
    </lineage>
</organism>
<dbReference type="SMART" id="SM00530">
    <property type="entry name" value="HTH_XRE"/>
    <property type="match status" value="1"/>
</dbReference>
<feature type="domain" description="HTH cro/C1-type" evidence="1">
    <location>
        <begin position="11"/>
        <end position="67"/>
    </location>
</feature>
<protein>
    <submittedName>
        <fullName evidence="2">Helix-turn-helix transcriptional regulator</fullName>
    </submittedName>
</protein>
<dbReference type="GO" id="GO:0003677">
    <property type="term" value="F:DNA binding"/>
    <property type="evidence" value="ECO:0007669"/>
    <property type="project" value="InterPro"/>
</dbReference>
<dbReference type="AlphaFoldDB" id="A0AAW6EF04"/>
<dbReference type="Pfam" id="PF01381">
    <property type="entry name" value="HTH_3"/>
    <property type="match status" value="1"/>
</dbReference>